<dbReference type="InterPro" id="IPR002156">
    <property type="entry name" value="RNaseH_domain"/>
</dbReference>
<dbReference type="InterPro" id="IPR036397">
    <property type="entry name" value="RNaseH_sf"/>
</dbReference>
<dbReference type="Pfam" id="PF13456">
    <property type="entry name" value="RVT_3"/>
    <property type="match status" value="1"/>
</dbReference>
<dbReference type="EMBL" id="RXIC02000020">
    <property type="protein sequence ID" value="KAB1222794.1"/>
    <property type="molecule type" value="Genomic_DNA"/>
</dbReference>
<evidence type="ECO:0000313" key="2">
    <source>
        <dbReference type="EMBL" id="KAB1222724.1"/>
    </source>
</evidence>
<accession>A0A6A1WBX8</accession>
<gene>
    <name evidence="2" type="ORF">CJ030_MR2G022163</name>
    <name evidence="3" type="ORF">CJ030_MR2G022285</name>
</gene>
<protein>
    <recommendedName>
        <fullName evidence="1">RNase H type-1 domain-containing protein</fullName>
    </recommendedName>
</protein>
<feature type="domain" description="RNase H type-1" evidence="1">
    <location>
        <begin position="1"/>
        <end position="84"/>
    </location>
</feature>
<evidence type="ECO:0000313" key="3">
    <source>
        <dbReference type="EMBL" id="KAB1222794.1"/>
    </source>
</evidence>
<dbReference type="GO" id="GO:0004523">
    <property type="term" value="F:RNA-DNA hybrid ribonuclease activity"/>
    <property type="evidence" value="ECO:0007669"/>
    <property type="project" value="InterPro"/>
</dbReference>
<dbReference type="Proteomes" id="UP000516437">
    <property type="component" value="Chromosome 2"/>
</dbReference>
<evidence type="ECO:0000313" key="4">
    <source>
        <dbReference type="Proteomes" id="UP000516437"/>
    </source>
</evidence>
<reference evidence="3" key="1">
    <citation type="submission" date="2018-07" db="EMBL/GenBank/DDBJ databases">
        <authorList>
            <person name="Gao Z.-S."/>
            <person name="Jia H.-M."/>
            <person name="Jia H.-J."/>
            <person name="Cai Q.-L."/>
            <person name="Wang Y."/>
            <person name="Zhao H.-B."/>
        </authorList>
    </citation>
    <scope>NUCLEOTIDE SEQUENCE</scope>
    <source>
        <tissue evidence="3">Leaves</tissue>
    </source>
</reference>
<sequence length="113" mass="12620">MAGARAVRMACDLAADYERRSIMLEGDSLEVEVVRQIKDQQATPDWLIEGEITTVQQLLSQHNLWQLNWLPRTANMLAHNVAKWGLLSGSIGDFLSMDVPPAILTCKDLEWGG</sequence>
<comment type="caution">
    <text evidence="3">The sequence shown here is derived from an EMBL/GenBank/DDBJ whole genome shotgun (WGS) entry which is preliminary data.</text>
</comment>
<reference evidence="3" key="3">
    <citation type="submission" date="2019-09" db="EMBL/GenBank/DDBJ databases">
        <authorList>
            <person name="Gao Z."/>
        </authorList>
    </citation>
    <scope>NUCLEOTIDE SEQUENCE</scope>
    <source>
        <tissue evidence="3">Leaves</tissue>
    </source>
</reference>
<dbReference type="OrthoDB" id="895680at2759"/>
<dbReference type="AlphaFoldDB" id="A0A6A1WBX8"/>
<name>A0A6A1WBX8_9ROSI</name>
<proteinExistence type="predicted"/>
<dbReference type="EMBL" id="RXIC02000020">
    <property type="protein sequence ID" value="KAB1222724.1"/>
    <property type="molecule type" value="Genomic_DNA"/>
</dbReference>
<reference evidence="3 4" key="2">
    <citation type="journal article" date="2019" name="Plant Biotechnol. J.">
        <title>The red bayberry genome and genetic basis of sex determination.</title>
        <authorList>
            <person name="Jia H.M."/>
            <person name="Jia H.J."/>
            <person name="Cai Q.L."/>
            <person name="Wang Y."/>
            <person name="Zhao H.B."/>
            <person name="Yang W.F."/>
            <person name="Wang G.Y."/>
            <person name="Li Y.H."/>
            <person name="Zhan D.L."/>
            <person name="Shen Y.T."/>
            <person name="Niu Q.F."/>
            <person name="Chang L."/>
            <person name="Qiu J."/>
            <person name="Zhao L."/>
            <person name="Xie H.B."/>
            <person name="Fu W.Y."/>
            <person name="Jin J."/>
            <person name="Li X.W."/>
            <person name="Jiao Y."/>
            <person name="Zhou C.C."/>
            <person name="Tu T."/>
            <person name="Chai C.Y."/>
            <person name="Gao J.L."/>
            <person name="Fan L.J."/>
            <person name="van de Weg E."/>
            <person name="Wang J.Y."/>
            <person name="Gao Z.S."/>
        </authorList>
    </citation>
    <scope>NUCLEOTIDE SEQUENCE [LARGE SCALE GENOMIC DNA]</scope>
    <source>
        <tissue evidence="3">Leaves</tissue>
    </source>
</reference>
<evidence type="ECO:0000259" key="1">
    <source>
        <dbReference type="Pfam" id="PF13456"/>
    </source>
</evidence>
<keyword evidence="4" id="KW-1185">Reference proteome</keyword>
<dbReference type="Gene3D" id="3.30.420.10">
    <property type="entry name" value="Ribonuclease H-like superfamily/Ribonuclease H"/>
    <property type="match status" value="1"/>
</dbReference>
<dbReference type="GO" id="GO:0003676">
    <property type="term" value="F:nucleic acid binding"/>
    <property type="evidence" value="ECO:0007669"/>
    <property type="project" value="InterPro"/>
</dbReference>
<organism evidence="3 4">
    <name type="scientific">Morella rubra</name>
    <name type="common">Chinese bayberry</name>
    <dbReference type="NCBI Taxonomy" id="262757"/>
    <lineage>
        <taxon>Eukaryota</taxon>
        <taxon>Viridiplantae</taxon>
        <taxon>Streptophyta</taxon>
        <taxon>Embryophyta</taxon>
        <taxon>Tracheophyta</taxon>
        <taxon>Spermatophyta</taxon>
        <taxon>Magnoliopsida</taxon>
        <taxon>eudicotyledons</taxon>
        <taxon>Gunneridae</taxon>
        <taxon>Pentapetalae</taxon>
        <taxon>rosids</taxon>
        <taxon>fabids</taxon>
        <taxon>Fagales</taxon>
        <taxon>Myricaceae</taxon>
        <taxon>Morella</taxon>
    </lineage>
</organism>